<sequence>MAATATGRQRYRWLVVLAAAAILVVWFFTPTPGDPASSGSGTTSSPSAVPPATSLDDETGFPPTAGGVDPDSGLPYVAEASLPAEARDVLERIDAGGPFKYPGNDDETFENREDLLPDQPFGYYREYTVESAPQVRGPRRIVTGDGGEYYWTDDHYDSFSSIERSP</sequence>
<comment type="caution">
    <text evidence="5">The sequence shown here is derived from an EMBL/GenBank/DDBJ whole genome shotgun (WGS) entry which is preliminary data.</text>
</comment>
<dbReference type="GO" id="GO:0003723">
    <property type="term" value="F:RNA binding"/>
    <property type="evidence" value="ECO:0007669"/>
    <property type="project" value="InterPro"/>
</dbReference>
<evidence type="ECO:0000256" key="1">
    <source>
        <dbReference type="ARBA" id="ARBA00022722"/>
    </source>
</evidence>
<keyword evidence="6" id="KW-1185">Reference proteome</keyword>
<name>A0A4Q2S497_9ACTN</name>
<dbReference type="RefSeq" id="WP_129473357.1">
    <property type="nucleotide sequence ID" value="NZ_SDWS01000001.1"/>
</dbReference>
<dbReference type="Pfam" id="PF00545">
    <property type="entry name" value="Ribonuclease"/>
    <property type="match status" value="1"/>
</dbReference>
<organism evidence="5 6">
    <name type="scientific">Nocardioides glacieisoli</name>
    <dbReference type="NCBI Taxonomy" id="1168730"/>
    <lineage>
        <taxon>Bacteria</taxon>
        <taxon>Bacillati</taxon>
        <taxon>Actinomycetota</taxon>
        <taxon>Actinomycetes</taxon>
        <taxon>Propionibacteriales</taxon>
        <taxon>Nocardioidaceae</taxon>
        <taxon>Nocardioides</taxon>
    </lineage>
</organism>
<evidence type="ECO:0000256" key="4">
    <source>
        <dbReference type="SAM" id="Phobius"/>
    </source>
</evidence>
<feature type="transmembrane region" description="Helical" evidence="4">
    <location>
        <begin position="12"/>
        <end position="29"/>
    </location>
</feature>
<accession>A0A4Q2S497</accession>
<dbReference type="GO" id="GO:0004521">
    <property type="term" value="F:RNA endonuclease activity"/>
    <property type="evidence" value="ECO:0007669"/>
    <property type="project" value="InterPro"/>
</dbReference>
<reference evidence="5 6" key="1">
    <citation type="submission" date="2019-01" db="EMBL/GenBank/DDBJ databases">
        <title>Novel species of Nocardioides.</title>
        <authorList>
            <person name="Liu Q."/>
            <person name="Xin Y.-H."/>
        </authorList>
    </citation>
    <scope>NUCLEOTIDE SEQUENCE [LARGE SCALE GENOMIC DNA]</scope>
    <source>
        <strain evidence="5 6">HLT3-15</strain>
    </source>
</reference>
<gene>
    <name evidence="5" type="ORF">EUA06_02210</name>
</gene>
<evidence type="ECO:0000313" key="6">
    <source>
        <dbReference type="Proteomes" id="UP000291838"/>
    </source>
</evidence>
<dbReference type="InterPro" id="IPR016191">
    <property type="entry name" value="Ribonuclease/ribotoxin"/>
</dbReference>
<proteinExistence type="predicted"/>
<dbReference type="Gene3D" id="3.10.450.30">
    <property type="entry name" value="Microbial ribonucleases"/>
    <property type="match status" value="1"/>
</dbReference>
<feature type="compositionally biased region" description="Low complexity" evidence="3">
    <location>
        <begin position="34"/>
        <end position="54"/>
    </location>
</feature>
<keyword evidence="4" id="KW-1133">Transmembrane helix</keyword>
<dbReference type="SUPFAM" id="SSF53933">
    <property type="entry name" value="Microbial ribonucleases"/>
    <property type="match status" value="1"/>
</dbReference>
<feature type="region of interest" description="Disordered" evidence="3">
    <location>
        <begin position="34"/>
        <end position="75"/>
    </location>
</feature>
<protein>
    <submittedName>
        <fullName evidence="5">Ribonuclease</fullName>
    </submittedName>
</protein>
<dbReference type="AlphaFoldDB" id="A0A4Q2S497"/>
<dbReference type="InterPro" id="IPR000026">
    <property type="entry name" value="N1-like"/>
</dbReference>
<keyword evidence="1" id="KW-0540">Nuclease</keyword>
<dbReference type="EMBL" id="SDWS01000001">
    <property type="protein sequence ID" value="RYB96408.1"/>
    <property type="molecule type" value="Genomic_DNA"/>
</dbReference>
<dbReference type="Proteomes" id="UP000291838">
    <property type="component" value="Unassembled WGS sequence"/>
</dbReference>
<keyword evidence="4" id="KW-0812">Transmembrane</keyword>
<dbReference type="OrthoDB" id="5326845at2"/>
<dbReference type="GO" id="GO:0016787">
    <property type="term" value="F:hydrolase activity"/>
    <property type="evidence" value="ECO:0007669"/>
    <property type="project" value="UniProtKB-KW"/>
</dbReference>
<keyword evidence="4" id="KW-0472">Membrane</keyword>
<keyword evidence="2" id="KW-0378">Hydrolase</keyword>
<evidence type="ECO:0000256" key="2">
    <source>
        <dbReference type="ARBA" id="ARBA00022801"/>
    </source>
</evidence>
<evidence type="ECO:0000313" key="5">
    <source>
        <dbReference type="EMBL" id="RYB96408.1"/>
    </source>
</evidence>
<evidence type="ECO:0000256" key="3">
    <source>
        <dbReference type="SAM" id="MobiDB-lite"/>
    </source>
</evidence>